<reference evidence="3" key="1">
    <citation type="journal article" date="2019" name="Int. J. Syst. Evol. Microbiol.">
        <title>The Global Catalogue of Microorganisms (GCM) 10K type strain sequencing project: providing services to taxonomists for standard genome sequencing and annotation.</title>
        <authorList>
            <consortium name="The Broad Institute Genomics Platform"/>
            <consortium name="The Broad Institute Genome Sequencing Center for Infectious Disease"/>
            <person name="Wu L."/>
            <person name="Ma J."/>
        </authorList>
    </citation>
    <scope>NUCLEOTIDE SEQUENCE [LARGE SCALE GENOMIC DNA]</scope>
    <source>
        <strain evidence="3">CCM 7282</strain>
    </source>
</reference>
<protein>
    <recommendedName>
        <fullName evidence="4">YhfH family protein</fullName>
    </recommendedName>
</protein>
<evidence type="ECO:0000313" key="2">
    <source>
        <dbReference type="EMBL" id="GGC95600.1"/>
    </source>
</evidence>
<evidence type="ECO:0000256" key="1">
    <source>
        <dbReference type="SAM" id="MobiDB-lite"/>
    </source>
</evidence>
<dbReference type="Proteomes" id="UP000619534">
    <property type="component" value="Unassembled WGS sequence"/>
</dbReference>
<proteinExistence type="predicted"/>
<accession>A0ABQ1PEF3</accession>
<sequence length="40" mass="4533">MKKQIERNSGHHCPECGTPVGDHSAIYFMECEHCLAKSEE</sequence>
<keyword evidence="3" id="KW-1185">Reference proteome</keyword>
<comment type="caution">
    <text evidence="2">The sequence shown here is derived from an EMBL/GenBank/DDBJ whole genome shotgun (WGS) entry which is preliminary data.</text>
</comment>
<feature type="compositionally biased region" description="Basic and acidic residues" evidence="1">
    <location>
        <begin position="1"/>
        <end position="14"/>
    </location>
</feature>
<evidence type="ECO:0000313" key="3">
    <source>
        <dbReference type="Proteomes" id="UP000619534"/>
    </source>
</evidence>
<dbReference type="RefSeq" id="WP_254901766.1">
    <property type="nucleotide sequence ID" value="NZ_BMCJ01000005.1"/>
</dbReference>
<dbReference type="EMBL" id="BMCJ01000005">
    <property type="protein sequence ID" value="GGC95600.1"/>
    <property type="molecule type" value="Genomic_DNA"/>
</dbReference>
<organism evidence="2 3">
    <name type="scientific">Thalassobacillus devorans</name>
    <dbReference type="NCBI Taxonomy" id="279813"/>
    <lineage>
        <taxon>Bacteria</taxon>
        <taxon>Bacillati</taxon>
        <taxon>Bacillota</taxon>
        <taxon>Bacilli</taxon>
        <taxon>Bacillales</taxon>
        <taxon>Bacillaceae</taxon>
        <taxon>Thalassobacillus</taxon>
    </lineage>
</organism>
<feature type="region of interest" description="Disordered" evidence="1">
    <location>
        <begin position="1"/>
        <end position="21"/>
    </location>
</feature>
<name>A0ABQ1PEF3_9BACI</name>
<gene>
    <name evidence="2" type="ORF">GCM10007216_27950</name>
</gene>
<evidence type="ECO:0008006" key="4">
    <source>
        <dbReference type="Google" id="ProtNLM"/>
    </source>
</evidence>